<reference evidence="8" key="1">
    <citation type="journal article" date="2019" name="Int. J. Syst. Evol. Microbiol.">
        <title>The Global Catalogue of Microorganisms (GCM) 10K type strain sequencing project: providing services to taxonomists for standard genome sequencing and annotation.</title>
        <authorList>
            <consortium name="The Broad Institute Genomics Platform"/>
            <consortium name="The Broad Institute Genome Sequencing Center for Infectious Disease"/>
            <person name="Wu L."/>
            <person name="Ma J."/>
        </authorList>
    </citation>
    <scope>NUCLEOTIDE SEQUENCE [LARGE SCALE GENOMIC DNA]</scope>
    <source>
        <strain evidence="8">KCTC 42739</strain>
    </source>
</reference>
<dbReference type="RefSeq" id="WP_261294501.1">
    <property type="nucleotide sequence ID" value="NZ_JANQBK010000008.1"/>
</dbReference>
<dbReference type="InterPro" id="IPR047817">
    <property type="entry name" value="ABC2_TM_bact-type"/>
</dbReference>
<dbReference type="PANTHER" id="PTHR43332">
    <property type="entry name" value="INNER MEMBRANE TRANSPORT PERMEASE YADH-RELATED"/>
    <property type="match status" value="1"/>
</dbReference>
<feature type="transmembrane region" description="Helical" evidence="5">
    <location>
        <begin position="168"/>
        <end position="190"/>
    </location>
</feature>
<feature type="transmembrane region" description="Helical" evidence="5">
    <location>
        <begin position="197"/>
        <end position="216"/>
    </location>
</feature>
<dbReference type="PROSITE" id="PS51012">
    <property type="entry name" value="ABC_TM2"/>
    <property type="match status" value="1"/>
</dbReference>
<comment type="caution">
    <text evidence="7">The sequence shown here is derived from an EMBL/GenBank/DDBJ whole genome shotgun (WGS) entry which is preliminary data.</text>
</comment>
<evidence type="ECO:0000259" key="6">
    <source>
        <dbReference type="PROSITE" id="PS51012"/>
    </source>
</evidence>
<evidence type="ECO:0000313" key="8">
    <source>
        <dbReference type="Proteomes" id="UP001595713"/>
    </source>
</evidence>
<protein>
    <recommendedName>
        <fullName evidence="5">Transport permease protein</fullName>
    </recommendedName>
</protein>
<keyword evidence="3 5" id="KW-1133">Transmembrane helix</keyword>
<evidence type="ECO:0000313" key="7">
    <source>
        <dbReference type="EMBL" id="MFC3582075.1"/>
    </source>
</evidence>
<sequence>MSSQPPIGDIPSSVMNAPGVPVIRNVNWGGLRTLYIKEVRRFFKVQLQTIWAPAIQTLLYLIVFTVAMGGRSAVHVGGETVAFADFLAPGLIVMGMLTNAFANASFSLLVGKIQGTIVDYLMPPLSTAELLTALVGGAVTRAFCVGFAVWLAMLVWPGVHVLPHNPLAILWFGLLGSVFLALLGVLTSIWAEKFDHAAAVSNFVVGPLTLLSGTFYSVDRLSPTFQAISHANPFFYIISGFRYGFLGVADSPVWIGSLVILAIDVVLGVICYALLKGGWRLKN</sequence>
<dbReference type="Pfam" id="PF01061">
    <property type="entry name" value="ABC2_membrane"/>
    <property type="match status" value="1"/>
</dbReference>
<dbReference type="InterPro" id="IPR052522">
    <property type="entry name" value="ABC-2_transport_permease"/>
</dbReference>
<comment type="similarity">
    <text evidence="5">Belongs to the ABC-2 integral membrane protein family.</text>
</comment>
<feature type="transmembrane region" description="Helical" evidence="5">
    <location>
        <begin position="50"/>
        <end position="74"/>
    </location>
</feature>
<evidence type="ECO:0000256" key="1">
    <source>
        <dbReference type="ARBA" id="ARBA00004141"/>
    </source>
</evidence>
<keyword evidence="2 5" id="KW-0812">Transmembrane</keyword>
<name>A0ABV7T141_9SPHN</name>
<comment type="subcellular location">
    <subcellularLocation>
        <location evidence="5">Cell inner membrane</location>
        <topology evidence="5">Multi-pass membrane protein</topology>
    </subcellularLocation>
    <subcellularLocation>
        <location evidence="1">Membrane</location>
        <topology evidence="1">Multi-pass membrane protein</topology>
    </subcellularLocation>
</comment>
<evidence type="ECO:0000256" key="5">
    <source>
        <dbReference type="RuleBase" id="RU361157"/>
    </source>
</evidence>
<dbReference type="PIRSF" id="PIRSF006648">
    <property type="entry name" value="DrrB"/>
    <property type="match status" value="1"/>
</dbReference>
<keyword evidence="5" id="KW-1003">Cell membrane</keyword>
<keyword evidence="4 5" id="KW-0472">Membrane</keyword>
<proteinExistence type="inferred from homology"/>
<dbReference type="InterPro" id="IPR000412">
    <property type="entry name" value="ABC_2_transport"/>
</dbReference>
<evidence type="ECO:0000256" key="4">
    <source>
        <dbReference type="ARBA" id="ARBA00023136"/>
    </source>
</evidence>
<feature type="domain" description="ABC transmembrane type-2" evidence="6">
    <location>
        <begin position="44"/>
        <end position="278"/>
    </location>
</feature>
<organism evidence="7 8">
    <name type="scientific">Sphingomonas hylomeconis</name>
    <dbReference type="NCBI Taxonomy" id="1395958"/>
    <lineage>
        <taxon>Bacteria</taxon>
        <taxon>Pseudomonadati</taxon>
        <taxon>Pseudomonadota</taxon>
        <taxon>Alphaproteobacteria</taxon>
        <taxon>Sphingomonadales</taxon>
        <taxon>Sphingomonadaceae</taxon>
        <taxon>Sphingomonas</taxon>
    </lineage>
</organism>
<feature type="transmembrane region" description="Helical" evidence="5">
    <location>
        <begin position="253"/>
        <end position="275"/>
    </location>
</feature>
<evidence type="ECO:0000256" key="2">
    <source>
        <dbReference type="ARBA" id="ARBA00022692"/>
    </source>
</evidence>
<accession>A0ABV7T141</accession>
<feature type="transmembrane region" description="Helical" evidence="5">
    <location>
        <begin position="86"/>
        <end position="110"/>
    </location>
</feature>
<keyword evidence="5" id="KW-0813">Transport</keyword>
<dbReference type="Proteomes" id="UP001595713">
    <property type="component" value="Unassembled WGS sequence"/>
</dbReference>
<dbReference type="InterPro" id="IPR013525">
    <property type="entry name" value="ABC2_TM"/>
</dbReference>
<evidence type="ECO:0000256" key="3">
    <source>
        <dbReference type="ARBA" id="ARBA00022989"/>
    </source>
</evidence>
<dbReference type="EMBL" id="JBHRXP010000009">
    <property type="protein sequence ID" value="MFC3582075.1"/>
    <property type="molecule type" value="Genomic_DNA"/>
</dbReference>
<keyword evidence="8" id="KW-1185">Reference proteome</keyword>
<feature type="transmembrane region" description="Helical" evidence="5">
    <location>
        <begin position="130"/>
        <end position="156"/>
    </location>
</feature>
<gene>
    <name evidence="7" type="ORF">ACFONA_18040</name>
</gene>
<dbReference type="PANTHER" id="PTHR43332:SF1">
    <property type="entry name" value="TRANSPORT PERMEASE PROTEIN"/>
    <property type="match status" value="1"/>
</dbReference>